<feature type="compositionally biased region" description="Acidic residues" evidence="1">
    <location>
        <begin position="89"/>
        <end position="103"/>
    </location>
</feature>
<proteinExistence type="predicted"/>
<organism evidence="2">
    <name type="scientific">Amorphochlora amoebiformis</name>
    <dbReference type="NCBI Taxonomy" id="1561963"/>
    <lineage>
        <taxon>Eukaryota</taxon>
        <taxon>Sar</taxon>
        <taxon>Rhizaria</taxon>
        <taxon>Cercozoa</taxon>
        <taxon>Chlorarachniophyceae</taxon>
        <taxon>Amorphochlora</taxon>
    </lineage>
</organism>
<feature type="compositionally biased region" description="Basic and acidic residues" evidence="1">
    <location>
        <begin position="106"/>
        <end position="125"/>
    </location>
</feature>
<evidence type="ECO:0000256" key="1">
    <source>
        <dbReference type="SAM" id="MobiDB-lite"/>
    </source>
</evidence>
<accession>A0A7S0H3J7</accession>
<protein>
    <submittedName>
        <fullName evidence="2">Uncharacterized protein</fullName>
    </submittedName>
</protein>
<gene>
    <name evidence="2" type="ORF">LAMO00422_LOCUS12668</name>
</gene>
<feature type="compositionally biased region" description="Basic and acidic residues" evidence="1">
    <location>
        <begin position="143"/>
        <end position="168"/>
    </location>
</feature>
<name>A0A7S0H3J7_9EUKA</name>
<evidence type="ECO:0000313" key="2">
    <source>
        <dbReference type="EMBL" id="CAD8453728.1"/>
    </source>
</evidence>
<reference evidence="2" key="1">
    <citation type="submission" date="2021-01" db="EMBL/GenBank/DDBJ databases">
        <authorList>
            <person name="Corre E."/>
            <person name="Pelletier E."/>
            <person name="Niang G."/>
            <person name="Scheremetjew M."/>
            <person name="Finn R."/>
            <person name="Kale V."/>
            <person name="Holt S."/>
            <person name="Cochrane G."/>
            <person name="Meng A."/>
            <person name="Brown T."/>
            <person name="Cohen L."/>
        </authorList>
    </citation>
    <scope>NUCLEOTIDE SEQUENCE</scope>
    <source>
        <strain evidence="2">CCMP2058</strain>
    </source>
</reference>
<dbReference type="AlphaFoldDB" id="A0A7S0H3J7"/>
<feature type="region of interest" description="Disordered" evidence="1">
    <location>
        <begin position="82"/>
        <end position="182"/>
    </location>
</feature>
<sequence length="182" mass="20647">MDLVQARTLPKAILQGLLSVSALVDVNRTLIEGFRSEHPNLPSILNDTVQIVSGRNDNTSRSIRRILGALIPLMEEDLSELDKNLKDREDDDEDKTDSEDEMIEWTARELELLNRDRQGRNKEPPKPTPEGYARVPSGGVDSDEVKELEREFQANELKERGLDGEPNEHIPNPPEMAMWNPL</sequence>
<dbReference type="EMBL" id="HBEM01018552">
    <property type="protein sequence ID" value="CAD8453728.1"/>
    <property type="molecule type" value="Transcribed_RNA"/>
</dbReference>